<organism evidence="2 3">
    <name type="scientific">Niallia endozanthoxylica</name>
    <dbReference type="NCBI Taxonomy" id="2036016"/>
    <lineage>
        <taxon>Bacteria</taxon>
        <taxon>Bacillati</taxon>
        <taxon>Bacillota</taxon>
        <taxon>Bacilli</taxon>
        <taxon>Bacillales</taxon>
        <taxon>Bacillaceae</taxon>
        <taxon>Niallia</taxon>
    </lineage>
</organism>
<dbReference type="EMBL" id="VYKL01000019">
    <property type="protein sequence ID" value="KAA9023569.1"/>
    <property type="molecule type" value="Genomic_DNA"/>
</dbReference>
<protein>
    <submittedName>
        <fullName evidence="2">M48 family metallopeptidase</fullName>
    </submittedName>
</protein>
<dbReference type="OrthoDB" id="9811177at2"/>
<evidence type="ECO:0000313" key="2">
    <source>
        <dbReference type="EMBL" id="KAA9023569.1"/>
    </source>
</evidence>
<reference evidence="2 3" key="1">
    <citation type="submission" date="2019-09" db="EMBL/GenBank/DDBJ databases">
        <title>Whole genome sequences of isolates from the Mars Exploration Rovers.</title>
        <authorList>
            <person name="Seuylemezian A."/>
            <person name="Vaishampayan P."/>
        </authorList>
    </citation>
    <scope>NUCLEOTIDE SEQUENCE [LARGE SCALE GENOMIC DNA]</scope>
    <source>
        <strain evidence="2 3">MER_TA_151</strain>
    </source>
</reference>
<dbReference type="RefSeq" id="WP_150440446.1">
    <property type="nucleotide sequence ID" value="NZ_VYKL01000019.1"/>
</dbReference>
<proteinExistence type="predicted"/>
<dbReference type="InterPro" id="IPR002725">
    <property type="entry name" value="YgjP-like_metallopeptidase"/>
</dbReference>
<dbReference type="PANTHER" id="PTHR30399:SF1">
    <property type="entry name" value="UTP PYROPHOSPHATASE"/>
    <property type="match status" value="1"/>
</dbReference>
<keyword evidence="3" id="KW-1185">Reference proteome</keyword>
<dbReference type="CDD" id="cd07344">
    <property type="entry name" value="M48_yhfN_like"/>
    <property type="match status" value="1"/>
</dbReference>
<gene>
    <name evidence="2" type="ORF">F4V44_12950</name>
</gene>
<comment type="caution">
    <text evidence="2">The sequence shown here is derived from an EMBL/GenBank/DDBJ whole genome shotgun (WGS) entry which is preliminary data.</text>
</comment>
<dbReference type="PANTHER" id="PTHR30399">
    <property type="entry name" value="UNCHARACTERIZED PROTEIN YGJP"/>
    <property type="match status" value="1"/>
</dbReference>
<feature type="domain" description="YgjP-like metallopeptidase" evidence="1">
    <location>
        <begin position="24"/>
        <end position="234"/>
    </location>
</feature>
<dbReference type="AlphaFoldDB" id="A0A5J5HQ17"/>
<dbReference type="Pfam" id="PF01863">
    <property type="entry name" value="YgjP-like"/>
    <property type="match status" value="1"/>
</dbReference>
<dbReference type="Gene3D" id="3.30.2010.10">
    <property type="entry name" value="Metalloproteases ('zincins'), catalytic domain"/>
    <property type="match status" value="1"/>
</dbReference>
<dbReference type="Proteomes" id="UP000326671">
    <property type="component" value="Unassembled WGS sequence"/>
</dbReference>
<evidence type="ECO:0000259" key="1">
    <source>
        <dbReference type="Pfam" id="PF01863"/>
    </source>
</evidence>
<dbReference type="InterPro" id="IPR053136">
    <property type="entry name" value="UTP_pyrophosphatase-like"/>
</dbReference>
<evidence type="ECO:0000313" key="3">
    <source>
        <dbReference type="Proteomes" id="UP000326671"/>
    </source>
</evidence>
<accession>A0A5J5HQ17</accession>
<name>A0A5J5HQ17_9BACI</name>
<sequence>MHKLQYGNTTIDYSVEYIKGKKDVSLSVCLAEGVKLVAPEGIDYEKLNKILHKKAPWILKKKYELQEIADKPSSREYVSGEKFPYLGRHYRLKIHKNDDLKMPVLTFKQGRFITEIPTYLSELEKRNELRRLFKEWYVRQGNKKIEERLMIHCPKMELKPSKVVFKEQQKRWGTCTNEGAIYLNWRIMMAPMSVVDYVLVHELAHLRHMDHSTDYWKMVRSILPDYEQRKEWLRINGPLLSL</sequence>